<dbReference type="PANTHER" id="PTHR22100">
    <property type="entry name" value="WINGS APART-LIKE PROTEIN HOMOLOG"/>
    <property type="match status" value="1"/>
</dbReference>
<feature type="compositionally biased region" description="Basic and acidic residues" evidence="2">
    <location>
        <begin position="59"/>
        <end position="81"/>
    </location>
</feature>
<evidence type="ECO:0000256" key="1">
    <source>
        <dbReference type="ARBA" id="ARBA00006854"/>
    </source>
</evidence>
<dbReference type="Pfam" id="PF07814">
    <property type="entry name" value="WAPL"/>
    <property type="match status" value="1"/>
</dbReference>
<comment type="similarity">
    <text evidence="1">Belongs to the WAPL family.</text>
</comment>
<feature type="region of interest" description="Disordered" evidence="2">
    <location>
        <begin position="1"/>
        <end position="135"/>
    </location>
</feature>
<keyword evidence="5" id="KW-1185">Reference proteome</keyword>
<feature type="compositionally biased region" description="Polar residues" evidence="2">
    <location>
        <begin position="212"/>
        <end position="232"/>
    </location>
</feature>
<feature type="compositionally biased region" description="Basic residues" evidence="2">
    <location>
        <begin position="7"/>
        <end position="16"/>
    </location>
</feature>
<proteinExistence type="inferred from homology"/>
<protein>
    <recommendedName>
        <fullName evidence="3">Wings apart-like protein C-terminal domain-containing protein</fullName>
    </recommendedName>
</protein>
<organism evidence="4 5">
    <name type="scientific">Meripilus lineatus</name>
    <dbReference type="NCBI Taxonomy" id="2056292"/>
    <lineage>
        <taxon>Eukaryota</taxon>
        <taxon>Fungi</taxon>
        <taxon>Dikarya</taxon>
        <taxon>Basidiomycota</taxon>
        <taxon>Agaricomycotina</taxon>
        <taxon>Agaricomycetes</taxon>
        <taxon>Polyporales</taxon>
        <taxon>Meripilaceae</taxon>
        <taxon>Meripilus</taxon>
    </lineage>
</organism>
<dbReference type="PANTHER" id="PTHR22100:SF13">
    <property type="entry name" value="WINGS APART-LIKE PROTEIN HOMOLOG"/>
    <property type="match status" value="1"/>
</dbReference>
<dbReference type="AlphaFoldDB" id="A0AAD5V0M2"/>
<name>A0AAD5V0M2_9APHY</name>
<dbReference type="Gene3D" id="1.25.10.10">
    <property type="entry name" value="Leucine-rich Repeat Variant"/>
    <property type="match status" value="1"/>
</dbReference>
<dbReference type="InterPro" id="IPR011989">
    <property type="entry name" value="ARM-like"/>
</dbReference>
<feature type="compositionally biased region" description="Low complexity" evidence="2">
    <location>
        <begin position="48"/>
        <end position="58"/>
    </location>
</feature>
<evidence type="ECO:0000259" key="3">
    <source>
        <dbReference type="Pfam" id="PF07814"/>
    </source>
</evidence>
<accession>A0AAD5V0M2</accession>
<feature type="compositionally biased region" description="Low complexity" evidence="2">
    <location>
        <begin position="99"/>
        <end position="133"/>
    </location>
</feature>
<dbReference type="InterPro" id="IPR022771">
    <property type="entry name" value="WAPL_C"/>
</dbReference>
<evidence type="ECO:0000313" key="5">
    <source>
        <dbReference type="Proteomes" id="UP001212997"/>
    </source>
</evidence>
<evidence type="ECO:0000256" key="2">
    <source>
        <dbReference type="SAM" id="MobiDB-lite"/>
    </source>
</evidence>
<comment type="caution">
    <text evidence="4">The sequence shown here is derived from an EMBL/GenBank/DDBJ whole genome shotgun (WGS) entry which is preliminary data.</text>
</comment>
<feature type="domain" description="Wings apart-like protein C-terminal" evidence="3">
    <location>
        <begin position="349"/>
        <end position="734"/>
    </location>
</feature>
<feature type="region of interest" description="Disordered" evidence="2">
    <location>
        <begin position="169"/>
        <end position="249"/>
    </location>
</feature>
<feature type="region of interest" description="Disordered" evidence="2">
    <location>
        <begin position="314"/>
        <end position="342"/>
    </location>
</feature>
<reference evidence="4" key="1">
    <citation type="submission" date="2022-07" db="EMBL/GenBank/DDBJ databases">
        <title>Genome Sequence of Physisporinus lineatus.</title>
        <authorList>
            <person name="Buettner E."/>
        </authorList>
    </citation>
    <scope>NUCLEOTIDE SEQUENCE</scope>
    <source>
        <strain evidence="4">VT162</strain>
    </source>
</reference>
<gene>
    <name evidence="4" type="ORF">NLI96_g9463</name>
</gene>
<dbReference type="InterPro" id="IPR039874">
    <property type="entry name" value="WAPL"/>
</dbReference>
<sequence length="901" mass="98361">MSTPRTYSRRNSKRRRLDSSYPSSESSEEDSTGPQPSLTQRKRPKVQVEVVPPLSSSSEVHHISHDATNIRESKQPLDRRLRLSRSSTPASSAKHPIARAASEQSFPSSSRSTRASAPPIRSASSKSKVKPSSCDATVKDLSDLFDFQQPSSSKPSGLKALKSYPGVAKRMLRRTNTDSAIGTSTGTDDVAISSTQPRPLQSERTELILQDGLQSGSGSRALTPSHSGSLDENNAPPIRPALPATTSMRTYGGKSRSFLVAIPSAGGTLSSLNGDGSHTPGDSHGFHDPAEDDSEVRESYNDLIARWGVEDEEVYPTYSNDSPGSRQKGKGKNFPPPAPLPPNMMNDLKSISELRSKGEVRRFLDDMGYLFEGLDPQVAVNVRRGSATEIVTKLCDSDFVRQAKAADFFSRAWEALREAGGGEGDKVLDTILVFFAALVSKDSFDLSDLASKSDFVPVMYQLLGSLDRESDPLWLISSGMSDIELKRVGISKQEKSSLASLHRMVQEKSGLFKATDMISNRVMVSQALAALTPSLQSPIHLPVLISSLLSELKPIPSRISTYVAGLSLLPTLASSSHQDVPTIQHIEYCVRLVDQYLLNRWADPPADFTFNLRNQPAEKTRELGDALVSVCIASDIILRDAEMKDYHEAAQKCLESASRVLINLTDDNTTWCQALLNNPLTLPAIVRVVATSQRQRTAALKRSDSTDGEGEDAAQLLDRLCLALGLLTNLVQVVHQTADVIRELTFDYECPGKRNCILECRCPSRTSALESLATVYNEQCKSSSEVEVIVRGHVAVLFGLLMRHSKENQQILLASLPGSSNKKKLHALAESAREFMLFYVEFAKKVSVVANEDEDGDDVLADGGERVEQGGVGSLIRDTQGETVARSVTEFLEDLRNSTRN</sequence>
<feature type="region of interest" description="Disordered" evidence="2">
    <location>
        <begin position="270"/>
        <end position="298"/>
    </location>
</feature>
<dbReference type="Proteomes" id="UP001212997">
    <property type="component" value="Unassembled WGS sequence"/>
</dbReference>
<dbReference type="EMBL" id="JANAWD010000478">
    <property type="protein sequence ID" value="KAJ3478863.1"/>
    <property type="molecule type" value="Genomic_DNA"/>
</dbReference>
<evidence type="ECO:0000313" key="4">
    <source>
        <dbReference type="EMBL" id="KAJ3478863.1"/>
    </source>
</evidence>
<feature type="compositionally biased region" description="Polar residues" evidence="2">
    <location>
        <begin position="177"/>
        <end position="199"/>
    </location>
</feature>